<comment type="similarity">
    <text evidence="1">Belongs to the TMEM121 family.</text>
</comment>
<accession>A0A6S7H1H1</accession>
<evidence type="ECO:0000313" key="3">
    <source>
        <dbReference type="Proteomes" id="UP001152795"/>
    </source>
</evidence>
<dbReference type="PANTHER" id="PTHR47399">
    <property type="entry name" value="TRANSMEMBRANE PROTEIN 121B"/>
    <property type="match status" value="1"/>
</dbReference>
<proteinExistence type="inferred from homology"/>
<keyword evidence="3" id="KW-1185">Reference proteome</keyword>
<dbReference type="AlphaFoldDB" id="A0A6S7H1H1"/>
<organism evidence="2 3">
    <name type="scientific">Paramuricea clavata</name>
    <name type="common">Red gorgonian</name>
    <name type="synonym">Violescent sea-whip</name>
    <dbReference type="NCBI Taxonomy" id="317549"/>
    <lineage>
        <taxon>Eukaryota</taxon>
        <taxon>Metazoa</taxon>
        <taxon>Cnidaria</taxon>
        <taxon>Anthozoa</taxon>
        <taxon>Octocorallia</taxon>
        <taxon>Malacalcyonacea</taxon>
        <taxon>Plexauridae</taxon>
        <taxon>Paramuricea</taxon>
    </lineage>
</organism>
<dbReference type="EMBL" id="CACRXK020003175">
    <property type="protein sequence ID" value="CAB3997745.1"/>
    <property type="molecule type" value="Genomic_DNA"/>
</dbReference>
<evidence type="ECO:0000256" key="1">
    <source>
        <dbReference type="ARBA" id="ARBA00007711"/>
    </source>
</evidence>
<name>A0A6S7H1H1_PARCT</name>
<evidence type="ECO:0000313" key="2">
    <source>
        <dbReference type="EMBL" id="CAB3997745.1"/>
    </source>
</evidence>
<dbReference type="PANTHER" id="PTHR47399:SF1">
    <property type="entry name" value="TRANSMEMBRANE PROTEIN 121B"/>
    <property type="match status" value="1"/>
</dbReference>
<gene>
    <name evidence="2" type="ORF">PACLA_8A053709</name>
</gene>
<reference evidence="2" key="1">
    <citation type="submission" date="2020-04" db="EMBL/GenBank/DDBJ databases">
        <authorList>
            <person name="Alioto T."/>
            <person name="Alioto T."/>
            <person name="Gomez Garrido J."/>
        </authorList>
    </citation>
    <scope>NUCLEOTIDE SEQUENCE</scope>
    <source>
        <strain evidence="2">A484AB</strain>
    </source>
</reference>
<dbReference type="Proteomes" id="UP001152795">
    <property type="component" value="Unassembled WGS sequence"/>
</dbReference>
<dbReference type="Pfam" id="PF14997">
    <property type="entry name" value="CECR6_TMEM121"/>
    <property type="match status" value="1"/>
</dbReference>
<comment type="caution">
    <text evidence="2">The sequence shown here is derived from an EMBL/GenBank/DDBJ whole genome shotgun (WGS) entry which is preliminary data.</text>
</comment>
<dbReference type="InterPro" id="IPR026624">
    <property type="entry name" value="CECR6"/>
</dbReference>
<dbReference type="InterPro" id="IPR032776">
    <property type="entry name" value="CECR6/TMEM121"/>
</dbReference>
<protein>
    <submittedName>
        <fullName evidence="2">Uncharacterized protein</fullName>
    </submittedName>
</protein>
<sequence length="329" mass="37614">MKLYTISRFLFFVFAIIQGSFFSRFMVAHRNEHGFYGLAAMFAIPLLFLAGTLYCDGLKDGLSAVWFLYSCILVIMIAIIFGEIVIKDNKLRNEVEESKSQPCIDGKNNYTFENISNSSMYNASVNRRHSDKNTTKIENSKKTHPFFDSTVLTLTLSLTPAQMLLLLTSAADESEISPDIYFTTTMNLFDGVEMLEVLLQVPHDKIPEEFEIAVVVVVCIYYFVSFLEIHQIKFVREENSPDRVKMRKKTAAVNIVLQVILNACFMVIRLVLWLRFHVNAAVFLIKNVIALAILLVALYKTYRTRNENDQETQQNNTDMHATGHTNTVI</sequence>